<dbReference type="InterPro" id="IPR031359">
    <property type="entry name" value="NACHT_N"/>
</dbReference>
<dbReference type="Pfam" id="PF00023">
    <property type="entry name" value="Ank"/>
    <property type="match status" value="1"/>
</dbReference>
<feature type="repeat" description="ANK" evidence="3">
    <location>
        <begin position="1208"/>
        <end position="1244"/>
    </location>
</feature>
<dbReference type="InterPro" id="IPR036770">
    <property type="entry name" value="Ankyrin_rpt-contain_sf"/>
</dbReference>
<dbReference type="Proteomes" id="UP000729357">
    <property type="component" value="Unassembled WGS sequence"/>
</dbReference>
<comment type="caution">
    <text evidence="7">The sequence shown here is derived from an EMBL/GenBank/DDBJ whole genome shotgun (WGS) entry which is preliminary data.</text>
</comment>
<feature type="domain" description="Nephrocystin 3-like N-terminal" evidence="6">
    <location>
        <begin position="266"/>
        <end position="438"/>
    </location>
</feature>
<feature type="repeat" description="ANK" evidence="3">
    <location>
        <begin position="972"/>
        <end position="997"/>
    </location>
</feature>
<protein>
    <submittedName>
        <fullName evidence="7">Uncharacterized protein</fullName>
    </submittedName>
</protein>
<evidence type="ECO:0000256" key="3">
    <source>
        <dbReference type="PROSITE-ProRule" id="PRU00023"/>
    </source>
</evidence>
<feature type="repeat" description="ANK" evidence="3">
    <location>
        <begin position="1315"/>
        <end position="1348"/>
    </location>
</feature>
<feature type="coiled-coil region" evidence="4">
    <location>
        <begin position="190"/>
        <end position="241"/>
    </location>
</feature>
<feature type="repeat" description="ANK" evidence="3">
    <location>
        <begin position="836"/>
        <end position="860"/>
    </location>
</feature>
<dbReference type="EMBL" id="JAHFXS010000391">
    <property type="protein sequence ID" value="KAG9985443.1"/>
    <property type="molecule type" value="Genomic_DNA"/>
</dbReference>
<dbReference type="Gene3D" id="1.25.40.20">
    <property type="entry name" value="Ankyrin repeat-containing domain"/>
    <property type="match status" value="6"/>
</dbReference>
<feature type="repeat" description="ANK" evidence="3">
    <location>
        <begin position="1824"/>
        <end position="1856"/>
    </location>
</feature>
<dbReference type="InterPro" id="IPR056884">
    <property type="entry name" value="NPHP3-like_N"/>
</dbReference>
<feature type="repeat" description="ANK" evidence="3">
    <location>
        <begin position="1245"/>
        <end position="1279"/>
    </location>
</feature>
<evidence type="ECO:0000259" key="6">
    <source>
        <dbReference type="Pfam" id="PF24883"/>
    </source>
</evidence>
<feature type="repeat" description="ANK" evidence="3">
    <location>
        <begin position="1175"/>
        <end position="1201"/>
    </location>
</feature>
<feature type="repeat" description="ANK" evidence="3">
    <location>
        <begin position="1040"/>
        <end position="1072"/>
    </location>
</feature>
<dbReference type="PRINTS" id="PR01415">
    <property type="entry name" value="ANKYRIN"/>
</dbReference>
<feature type="repeat" description="ANK" evidence="3">
    <location>
        <begin position="1416"/>
        <end position="1450"/>
    </location>
</feature>
<dbReference type="InterPro" id="IPR027417">
    <property type="entry name" value="P-loop_NTPase"/>
</dbReference>
<keyword evidence="8" id="KW-1185">Reference proteome</keyword>
<feature type="non-terminal residue" evidence="7">
    <location>
        <position position="1"/>
    </location>
</feature>
<dbReference type="PROSITE" id="PS50088">
    <property type="entry name" value="ANK_REPEAT"/>
    <property type="match status" value="17"/>
</dbReference>
<accession>A0A9P8FZW9</accession>
<feature type="repeat" description="ANK" evidence="3">
    <location>
        <begin position="1073"/>
        <end position="1105"/>
    </location>
</feature>
<evidence type="ECO:0000259" key="5">
    <source>
        <dbReference type="Pfam" id="PF17100"/>
    </source>
</evidence>
<dbReference type="PROSITE" id="PS50297">
    <property type="entry name" value="ANK_REP_REGION"/>
    <property type="match status" value="13"/>
</dbReference>
<dbReference type="Pfam" id="PF24883">
    <property type="entry name" value="NPHP3_N"/>
    <property type="match status" value="1"/>
</dbReference>
<organism evidence="7 8">
    <name type="scientific">Aureobasidium melanogenum</name>
    <name type="common">Aureobasidium pullulans var. melanogenum</name>
    <dbReference type="NCBI Taxonomy" id="46634"/>
    <lineage>
        <taxon>Eukaryota</taxon>
        <taxon>Fungi</taxon>
        <taxon>Dikarya</taxon>
        <taxon>Ascomycota</taxon>
        <taxon>Pezizomycotina</taxon>
        <taxon>Dothideomycetes</taxon>
        <taxon>Dothideomycetidae</taxon>
        <taxon>Dothideales</taxon>
        <taxon>Saccotheciaceae</taxon>
        <taxon>Aureobasidium</taxon>
    </lineage>
</organism>
<evidence type="ECO:0000313" key="8">
    <source>
        <dbReference type="Proteomes" id="UP000729357"/>
    </source>
</evidence>
<feature type="repeat" description="ANK" evidence="3">
    <location>
        <begin position="1483"/>
        <end position="1516"/>
    </location>
</feature>
<keyword evidence="1" id="KW-0677">Repeat</keyword>
<feature type="repeat" description="ANK" evidence="3">
    <location>
        <begin position="870"/>
        <end position="902"/>
    </location>
</feature>
<dbReference type="Gene3D" id="3.40.50.300">
    <property type="entry name" value="P-loop containing nucleotide triphosphate hydrolases"/>
    <property type="match status" value="1"/>
</dbReference>
<sequence length="1917" mass="210289">MHRFLSHNLWQDAAEKLSETDKESLELPKSGASSTAIIEDALARSQKPLRHYVDKLTKALIQFREIGDTLVQYDPGHAALPWAGVRLLLNMAVNDSMSFQAMAEGIGLVSAMITRYAVVESLYLLEESSLKAQLTSGITKLYVSILRYLSIAKTYYNKTPIGAVRAGHGEVDEILKLIDAEKKKDSDRKLSDIQETAESTLDELERLRKLSRDMMKKLDPIDELTAEINDMRTERIREETNQKFQWLSTVPVQSHHKKAKEDVVPGTGMWLMERHHYIDWKQSSKSCAILLHGSLGCGKTKLMSVIIENLLNERKTRSEGPKIAYFYCNGSEQQRTKTQEILGAIASQLSFTGVDKPPEQAFLDTYDAQKKDAAENNAIQIDHLSVKALTDLIPKVVGDRTAMILIDALDECAERLDLLKSIKTIMEKASVKIIISGRSEVCQDMPKDEFPVHIGIGQGDNKDDIRKYVSSEVDRAISDRRQLRGKVGEQLKETIIQKLNDSAQGMFLWVKLQLQTLCDEGIKREKDVRIELEKNPTEIGQLYESIFERIIRSGPSSREIAESVLRWLLVARRPLTIAAILEAVSDAGDKLTKDDVLDFCRNLVIADEESETDTLRFAHLSVQEFLEKRQGYDINALHTFAALRCLEEFASSRGKTCDEKARPDPNAKNFYAYSVVNWVYHSLKVQDRSEDLIENLESFLRDDDAFDNWNHDALESTERQEYFLSAADSEDPCLNGHKATQTFVIAKLGLMDAFEEHSDLDWNYNNITGEAPIHVAAFAGNLKIVKKLIEEKEMDVNHRGDTTFSPLLAACVNGHKDVVEYLLSLDGVEVNCRSHFGKTPLIAAAKAGNHDLCRLLLEKGGALVNFQALDDDTALIVAAEYGRLSTVQMMLKSRADVEIVGRFKRTALLAAAIGREEQFQDVIRLLIRTGAGIDAQDIDGETALHSAARAGDLDLVRLLISKKAKINVKNDEGRSALDFACGENHLEIIQYLLKHDAVCEPDASGRTELHEIVGGQGRCDADTIKLFVSKGVNVNATDDEGISALHLAAKRGDQAIVKTLIATGAEVNVKSATGQTLLHEAAIGGSVDVVRSVLGYSVDLEARNNDNKTPLAVACAERGGSDDVIQLLLAAGAKVSVVDRWGSTPLHQLANNSRTTAATMLLETGEIDLALRTHSGFSVLDNAASEGDYELVRSLLQRGADCAQTPSGKDTALHWAVRAEKDDNLYAIVELLLEKGCDVNAGSRNGCTPLHEYMGGKRGKENIVRLFLARGAGVNIQDNDGDSVLHCLGQSSQASESMLELLLENNADPSLANNEGLTPVHEFAKNGSAILLRTLLKRTGADPSAKDKHNRQPIQYAARTNEATIRVLLDFDADVNVTGSDWPSPIVYTSLEANLQVLRLLLDGGADAMSEDPGNPGWTALHAACKRSDPDPAFAEVLIKHGADVNAVTKISKTTPLHNAISSAAVVQLLLNEGASVDSQDSDGKTPLILACENVNSARVVELLIGANANPMIKDKTSGATGLHCSCFSDELAHIVIQSGKCDDFNVKDKHGYPPLAYAAINARSSAVKCLLQTGKIKIYHDVPHAKPNACMFAAQVGSTEVVRLLIGYDESVVLKVDNHKDTALHHACRWGHMGVVKLLLDTNASNIEAVNTKNCTAFDVAAEGGHTDIVAFMLERDDINPLHISERNYIPLLSAAWMGKQDLIEILMAVKGTDLRHMSTEGWTLFTIAASVGLEGLCRSLIEQGVANGILPVVGGGLSPLHCATQSNKAGVIELVLEQPGVDKNVCSDKGFTPLWSAVRFEQMKSVMTLLAHQVDVDRPDDRARTPLLVAARKRNEEIVRMLLNAGARAQLDEALEIALLNRDEEIVRLLREVGAVEHDEGFGLEELMAESSYQAPMDQEMQAASGAENIEKDLI</sequence>
<feature type="repeat" description="ANK" evidence="3">
    <location>
        <begin position="1106"/>
        <end position="1140"/>
    </location>
</feature>
<reference evidence="7" key="2">
    <citation type="submission" date="2021-08" db="EMBL/GenBank/DDBJ databases">
        <authorList>
            <person name="Gostincar C."/>
            <person name="Sun X."/>
            <person name="Song Z."/>
            <person name="Gunde-Cimerman N."/>
        </authorList>
    </citation>
    <scope>NUCLEOTIDE SEQUENCE</scope>
    <source>
        <strain evidence="7">EXF-9298</strain>
    </source>
</reference>
<dbReference type="PANTHER" id="PTHR24198">
    <property type="entry name" value="ANKYRIN REPEAT AND PROTEIN KINASE DOMAIN-CONTAINING PROTEIN"/>
    <property type="match status" value="1"/>
</dbReference>
<feature type="repeat" description="ANK" evidence="3">
    <location>
        <begin position="768"/>
        <end position="790"/>
    </location>
</feature>
<feature type="repeat" description="ANK" evidence="3">
    <location>
        <begin position="1280"/>
        <end position="1314"/>
    </location>
</feature>
<reference evidence="7" key="1">
    <citation type="journal article" date="2021" name="J Fungi (Basel)">
        <title>Virulence traits and population genomics of the black yeast Aureobasidium melanogenum.</title>
        <authorList>
            <person name="Cernosa A."/>
            <person name="Sun X."/>
            <person name="Gostincar C."/>
            <person name="Fang C."/>
            <person name="Gunde-Cimerman N."/>
            <person name="Song Z."/>
        </authorList>
    </citation>
    <scope>NUCLEOTIDE SEQUENCE</scope>
    <source>
        <strain evidence="7">EXF-9298</strain>
    </source>
</reference>
<evidence type="ECO:0000313" key="7">
    <source>
        <dbReference type="EMBL" id="KAG9985443.1"/>
    </source>
</evidence>
<feature type="repeat" description="ANK" evidence="3">
    <location>
        <begin position="939"/>
        <end position="971"/>
    </location>
</feature>
<dbReference type="SUPFAM" id="SSF48403">
    <property type="entry name" value="Ankyrin repeat"/>
    <property type="match status" value="4"/>
</dbReference>
<dbReference type="InterPro" id="IPR002110">
    <property type="entry name" value="Ankyrin_rpt"/>
</dbReference>
<dbReference type="PANTHER" id="PTHR24198:SF165">
    <property type="entry name" value="ANKYRIN REPEAT-CONTAINING PROTEIN-RELATED"/>
    <property type="match status" value="1"/>
</dbReference>
<name>A0A9P8FZW9_AURME</name>
<dbReference type="SUPFAM" id="SSF52540">
    <property type="entry name" value="P-loop containing nucleoside triphosphate hydrolases"/>
    <property type="match status" value="1"/>
</dbReference>
<dbReference type="Pfam" id="PF17100">
    <property type="entry name" value="NACHT_N"/>
    <property type="match status" value="1"/>
</dbReference>
<keyword evidence="4" id="KW-0175">Coiled coil</keyword>
<evidence type="ECO:0000256" key="2">
    <source>
        <dbReference type="ARBA" id="ARBA00023043"/>
    </source>
</evidence>
<gene>
    <name evidence="7" type="ORF">KCU98_g4707</name>
</gene>
<dbReference type="SMART" id="SM00248">
    <property type="entry name" value="ANK"/>
    <property type="match status" value="32"/>
</dbReference>
<dbReference type="Pfam" id="PF12796">
    <property type="entry name" value="Ank_2"/>
    <property type="match status" value="8"/>
</dbReference>
<evidence type="ECO:0000256" key="1">
    <source>
        <dbReference type="ARBA" id="ARBA00022737"/>
    </source>
</evidence>
<feature type="domain" description="NWD NACHT-NTPase N-terminal" evidence="5">
    <location>
        <begin position="33"/>
        <end position="156"/>
    </location>
</feature>
<proteinExistence type="predicted"/>
<keyword evidence="2 3" id="KW-0040">ANK repeat</keyword>
<feature type="repeat" description="ANK" evidence="3">
    <location>
        <begin position="1620"/>
        <end position="1646"/>
    </location>
</feature>
<evidence type="ECO:0000256" key="4">
    <source>
        <dbReference type="SAM" id="Coils"/>
    </source>
</evidence>